<dbReference type="EMBL" id="MVIC01000017">
    <property type="protein sequence ID" value="ORB14480.1"/>
    <property type="molecule type" value="Genomic_DNA"/>
</dbReference>
<evidence type="ECO:0000313" key="6">
    <source>
        <dbReference type="Proteomes" id="UP000466894"/>
    </source>
</evidence>
<dbReference type="RefSeq" id="WP_083087797.1">
    <property type="nucleotide sequence ID" value="NZ_AP022583.1"/>
</dbReference>
<gene>
    <name evidence="4" type="ORF">BST37_11290</name>
    <name evidence="3" type="ORF">MNVI_22230</name>
</gene>
<dbReference type="Proteomes" id="UP000466894">
    <property type="component" value="Chromosome"/>
</dbReference>
<protein>
    <submittedName>
        <fullName evidence="3">GCN5-like N-acetyltransferase</fullName>
    </submittedName>
    <submittedName>
        <fullName evidence="4">GNAT family N-acetyltransferase</fullName>
    </submittedName>
</protein>
<dbReference type="InterPro" id="IPR016181">
    <property type="entry name" value="Acyl_CoA_acyltransferase"/>
</dbReference>
<dbReference type="EMBL" id="AP022583">
    <property type="protein sequence ID" value="BBY06905.1"/>
    <property type="molecule type" value="Genomic_DNA"/>
</dbReference>
<reference evidence="3" key="3">
    <citation type="submission" date="2020-02" db="EMBL/GenBank/DDBJ databases">
        <authorList>
            <person name="Matsumoto Y."/>
            <person name="Motooka D."/>
            <person name="Nakamura S."/>
        </authorList>
    </citation>
    <scope>NUCLEOTIDE SEQUENCE</scope>
    <source>
        <strain evidence="3">JCM 16367</strain>
    </source>
</reference>
<name>A0A7I7PED7_9MYCO</name>
<dbReference type="SUPFAM" id="SSF55729">
    <property type="entry name" value="Acyl-CoA N-acyltransferases (Nat)"/>
    <property type="match status" value="1"/>
</dbReference>
<evidence type="ECO:0000313" key="3">
    <source>
        <dbReference type="EMBL" id="BBY06905.1"/>
    </source>
</evidence>
<keyword evidence="3" id="KW-0808">Transferase</keyword>
<dbReference type="OrthoDB" id="9775595at2"/>
<dbReference type="Pfam" id="PF24551">
    <property type="entry name" value="SH3_Rv0428c"/>
    <property type="match status" value="1"/>
</dbReference>
<evidence type="ECO:0000259" key="1">
    <source>
        <dbReference type="Pfam" id="PF24551"/>
    </source>
</evidence>
<evidence type="ECO:0000313" key="4">
    <source>
        <dbReference type="EMBL" id="ORB14480.1"/>
    </source>
</evidence>
<reference evidence="4 5" key="1">
    <citation type="submission" date="2017-02" db="EMBL/GenBank/DDBJ databases">
        <title>The new phylogeny of genus Mycobacterium.</title>
        <authorList>
            <person name="Tortoli E."/>
            <person name="Trovato A."/>
            <person name="Cirillo D.M."/>
        </authorList>
    </citation>
    <scope>NUCLEOTIDE SEQUENCE [LARGE SCALE GENOMIC DNA]</scope>
    <source>
        <strain evidence="4 5">DSM 45145</strain>
    </source>
</reference>
<dbReference type="InterPro" id="IPR056935">
    <property type="entry name" value="Rv0428c-like_C"/>
</dbReference>
<sequence>MLSWPDLGTRVTVRYRRPPGSVPPLTDAVGHLLQIDPVVRVRTKTGVVQFAPADAVALRVLTDAPVRTSQIRSLEHAAAFAWPGVEQSWLDGWLLRAGHGVTLAANSAVPLDVSANTNAIPAIVDWYGRRGLTPRLAVPDRLLRRPVTGGQPRRMLVRDAHVTDLDPSVSLVSRPDDDWLRLYDRPVPIDVLTAILDGELTFGRWADEAVGRAAMTAAPDGTRWVGLSALRIATDRHATALCEALLSWGASRGATRGYIRLSDEATILAGVIESLGFRLHHRSRYLTVTAGLGSGHA</sequence>
<dbReference type="Pfam" id="PF24553">
    <property type="entry name" value="Rv0428c_C"/>
    <property type="match status" value="1"/>
</dbReference>
<evidence type="ECO:0000259" key="2">
    <source>
        <dbReference type="Pfam" id="PF24553"/>
    </source>
</evidence>
<dbReference type="Proteomes" id="UP000192374">
    <property type="component" value="Unassembled WGS sequence"/>
</dbReference>
<dbReference type="AlphaFoldDB" id="A0A7I7PED7"/>
<feature type="domain" description="Histone acetyltransferase Rv0428c-like SH3" evidence="1">
    <location>
        <begin position="5"/>
        <end position="59"/>
    </location>
</feature>
<proteinExistence type="predicted"/>
<keyword evidence="5" id="KW-1185">Reference proteome</keyword>
<dbReference type="GO" id="GO:0016740">
    <property type="term" value="F:transferase activity"/>
    <property type="evidence" value="ECO:0007669"/>
    <property type="project" value="UniProtKB-KW"/>
</dbReference>
<feature type="domain" description="Histone acetyltransferase Rv0428c-like C-terminal" evidence="2">
    <location>
        <begin position="68"/>
        <end position="286"/>
    </location>
</feature>
<evidence type="ECO:0000313" key="5">
    <source>
        <dbReference type="Proteomes" id="UP000192374"/>
    </source>
</evidence>
<organism evidence="3 6">
    <name type="scientific">Mycobacterium noviomagense</name>
    <dbReference type="NCBI Taxonomy" id="459858"/>
    <lineage>
        <taxon>Bacteria</taxon>
        <taxon>Bacillati</taxon>
        <taxon>Actinomycetota</taxon>
        <taxon>Actinomycetes</taxon>
        <taxon>Mycobacteriales</taxon>
        <taxon>Mycobacteriaceae</taxon>
        <taxon>Mycobacterium</taxon>
    </lineage>
</organism>
<dbReference type="InterPro" id="IPR056934">
    <property type="entry name" value="SH3_Rv0428c"/>
</dbReference>
<reference evidence="3 6" key="2">
    <citation type="journal article" date="2019" name="Emerg. Microbes Infect.">
        <title>Comprehensive subspecies identification of 175 nontuberculous mycobacteria species based on 7547 genomic profiles.</title>
        <authorList>
            <person name="Matsumoto Y."/>
            <person name="Kinjo T."/>
            <person name="Motooka D."/>
            <person name="Nabeya D."/>
            <person name="Jung N."/>
            <person name="Uechi K."/>
            <person name="Horii T."/>
            <person name="Iida T."/>
            <person name="Fujita J."/>
            <person name="Nakamura S."/>
        </authorList>
    </citation>
    <scope>NUCLEOTIDE SEQUENCE [LARGE SCALE GENOMIC DNA]</scope>
    <source>
        <strain evidence="3 6">JCM 16367</strain>
    </source>
</reference>
<accession>A0A7I7PED7</accession>
<dbReference type="KEGG" id="mnv:MNVI_22230"/>